<gene>
    <name evidence="2" type="ORF">GCM10009784_04340</name>
</gene>
<evidence type="ECO:0000256" key="1">
    <source>
        <dbReference type="SAM" id="SignalP"/>
    </source>
</evidence>
<reference evidence="2 3" key="1">
    <citation type="journal article" date="2019" name="Int. J. Syst. Evol. Microbiol.">
        <title>The Global Catalogue of Microorganisms (GCM) 10K type strain sequencing project: providing services to taxonomists for standard genome sequencing and annotation.</title>
        <authorList>
            <consortium name="The Broad Institute Genomics Platform"/>
            <consortium name="The Broad Institute Genome Sequencing Center for Infectious Disease"/>
            <person name="Wu L."/>
            <person name="Ma J."/>
        </authorList>
    </citation>
    <scope>NUCLEOTIDE SEQUENCE [LARGE SCALE GENOMIC DNA]</scope>
    <source>
        <strain evidence="2 3">JCM 14917</strain>
    </source>
</reference>
<sequence>MLFTERMGTQPRRVALAVSGLFVALMTSACTAAEPEVDPSSVDLESWSQSMLGTERGMSFAGGHQGDAASGGSFYDVEPGWYELTMACAGGDAMALELLADGTTISNGTTSCDSPAVTAPLELRAAADELTLRVTNSGAEMVWTAGLVPGGKPAEAP</sequence>
<feature type="signal peptide" evidence="1">
    <location>
        <begin position="1"/>
        <end position="32"/>
    </location>
</feature>
<organism evidence="2 3">
    <name type="scientific">Arthrobacter parietis</name>
    <dbReference type="NCBI Taxonomy" id="271434"/>
    <lineage>
        <taxon>Bacteria</taxon>
        <taxon>Bacillati</taxon>
        <taxon>Actinomycetota</taxon>
        <taxon>Actinomycetes</taxon>
        <taxon>Micrococcales</taxon>
        <taxon>Micrococcaceae</taxon>
        <taxon>Arthrobacter</taxon>
    </lineage>
</organism>
<name>A0ABN3ANL7_9MICC</name>
<dbReference type="PROSITE" id="PS51257">
    <property type="entry name" value="PROKAR_LIPOPROTEIN"/>
    <property type="match status" value="1"/>
</dbReference>
<dbReference type="EMBL" id="BAAAON010000001">
    <property type="protein sequence ID" value="GAA2172733.1"/>
    <property type="molecule type" value="Genomic_DNA"/>
</dbReference>
<evidence type="ECO:0000313" key="2">
    <source>
        <dbReference type="EMBL" id="GAA2172733.1"/>
    </source>
</evidence>
<accession>A0ABN3ANL7</accession>
<feature type="chain" id="PRO_5045118452" description="Lipoprotein" evidence="1">
    <location>
        <begin position="33"/>
        <end position="157"/>
    </location>
</feature>
<keyword evidence="3" id="KW-1185">Reference proteome</keyword>
<comment type="caution">
    <text evidence="2">The sequence shown here is derived from an EMBL/GenBank/DDBJ whole genome shotgun (WGS) entry which is preliminary data.</text>
</comment>
<evidence type="ECO:0008006" key="4">
    <source>
        <dbReference type="Google" id="ProtNLM"/>
    </source>
</evidence>
<dbReference type="Proteomes" id="UP001500974">
    <property type="component" value="Unassembled WGS sequence"/>
</dbReference>
<evidence type="ECO:0000313" key="3">
    <source>
        <dbReference type="Proteomes" id="UP001500974"/>
    </source>
</evidence>
<proteinExistence type="predicted"/>
<keyword evidence="1" id="KW-0732">Signal</keyword>
<protein>
    <recommendedName>
        <fullName evidence="4">Lipoprotein</fullName>
    </recommendedName>
</protein>